<keyword evidence="1" id="KW-1133">Transmembrane helix</keyword>
<feature type="transmembrane region" description="Helical" evidence="1">
    <location>
        <begin position="279"/>
        <end position="299"/>
    </location>
</feature>
<accession>A0A7S0LDC9</accession>
<keyword evidence="1" id="KW-0812">Transmembrane</keyword>
<reference evidence="2" key="1">
    <citation type="submission" date="2021-01" db="EMBL/GenBank/DDBJ databases">
        <authorList>
            <person name="Corre E."/>
            <person name="Pelletier E."/>
            <person name="Niang G."/>
            <person name="Scheremetjew M."/>
            <person name="Finn R."/>
            <person name="Kale V."/>
            <person name="Holt S."/>
            <person name="Cochrane G."/>
            <person name="Meng A."/>
            <person name="Brown T."/>
            <person name="Cohen L."/>
        </authorList>
    </citation>
    <scope>NUCLEOTIDE SEQUENCE</scope>
    <source>
        <strain evidence="2">PLY182g</strain>
    </source>
</reference>
<sequence length="308" mass="31630">MAIGDRALECVEGQPFDAREIAAAVLANIDEKVLAQQSMAQVDVSVLHEPELKNLIDSTEVQLKAASAALARKAAAGSFERAVCSRAADVDEVLCEALSVPRVEAPVEQARHEASLLGCINGEAYDVHAIAAVATAAADKALLPTIDMASLSADDLTTMIDLMELKLQAAKDALAGKTSILAGNTSVLAGKTSVLVKEAGTKDFCAAAEERQNTVRVLIAAALPSGTAPAASLTMRPDPASFGQAVGSRQADVDALLKHHLSSNSASAKGPKAQWPSKMMAALSAVGAVTASIAAAAVLRTRGRSVSK</sequence>
<organism evidence="2">
    <name type="scientific">Coccolithus braarudii</name>
    <dbReference type="NCBI Taxonomy" id="221442"/>
    <lineage>
        <taxon>Eukaryota</taxon>
        <taxon>Haptista</taxon>
        <taxon>Haptophyta</taxon>
        <taxon>Prymnesiophyceae</taxon>
        <taxon>Coccolithales</taxon>
        <taxon>Coccolithaceae</taxon>
        <taxon>Coccolithus</taxon>
    </lineage>
</organism>
<dbReference type="EMBL" id="HBEY01026929">
    <property type="protein sequence ID" value="CAD8609375.1"/>
    <property type="molecule type" value="Transcribed_RNA"/>
</dbReference>
<gene>
    <name evidence="2" type="ORF">CPEL01642_LOCUS12753</name>
</gene>
<dbReference type="AlphaFoldDB" id="A0A7S0LDC9"/>
<protein>
    <submittedName>
        <fullName evidence="2">Uncharacterized protein</fullName>
    </submittedName>
</protein>
<proteinExistence type="predicted"/>
<evidence type="ECO:0000256" key="1">
    <source>
        <dbReference type="SAM" id="Phobius"/>
    </source>
</evidence>
<name>A0A7S0LDC9_9EUKA</name>
<keyword evidence="1" id="KW-0472">Membrane</keyword>
<evidence type="ECO:0000313" key="2">
    <source>
        <dbReference type="EMBL" id="CAD8609375.1"/>
    </source>
</evidence>